<name>A0A4Z1INU6_9HELO</name>
<dbReference type="GO" id="GO:0016491">
    <property type="term" value="F:oxidoreductase activity"/>
    <property type="evidence" value="ECO:0007669"/>
    <property type="project" value="UniProtKB-KW"/>
</dbReference>
<dbReference type="SUPFAM" id="SSF51735">
    <property type="entry name" value="NAD(P)-binding Rossmann-fold domains"/>
    <property type="match status" value="1"/>
</dbReference>
<gene>
    <name evidence="2" type="ORF">BOTNAR_0182g00050</name>
</gene>
<dbReference type="InterPro" id="IPR036291">
    <property type="entry name" value="NAD(P)-bd_dom_sf"/>
</dbReference>
<evidence type="ECO:0008006" key="4">
    <source>
        <dbReference type="Google" id="ProtNLM"/>
    </source>
</evidence>
<evidence type="ECO:0000313" key="2">
    <source>
        <dbReference type="EMBL" id="TGO58367.1"/>
    </source>
</evidence>
<keyword evidence="1" id="KW-0560">Oxidoreductase</keyword>
<dbReference type="OrthoDB" id="542013at2759"/>
<comment type="caution">
    <text evidence="2">The sequence shown here is derived from an EMBL/GenBank/DDBJ whole genome shotgun (WGS) entry which is preliminary data.</text>
</comment>
<proteinExistence type="predicted"/>
<accession>A0A4Z1INU6</accession>
<dbReference type="EMBL" id="PQXJ01000182">
    <property type="protein sequence ID" value="TGO58367.1"/>
    <property type="molecule type" value="Genomic_DNA"/>
</dbReference>
<keyword evidence="3" id="KW-1185">Reference proteome</keyword>
<organism evidence="2 3">
    <name type="scientific">Botryotinia narcissicola</name>
    <dbReference type="NCBI Taxonomy" id="278944"/>
    <lineage>
        <taxon>Eukaryota</taxon>
        <taxon>Fungi</taxon>
        <taxon>Dikarya</taxon>
        <taxon>Ascomycota</taxon>
        <taxon>Pezizomycotina</taxon>
        <taxon>Leotiomycetes</taxon>
        <taxon>Helotiales</taxon>
        <taxon>Sclerotiniaceae</taxon>
        <taxon>Botryotinia</taxon>
    </lineage>
</organism>
<sequence>MDFLKAQLTKISKLKLVNLSKSTVLITGADSGLGLEAACEILLSKPERLILAVRDIKKGNVANKELQNGMILSLQIDVHKLDHSSFLPVHNFVKGLEGQRIDIAILNAGTWNTKFTTTTDMLLRLLKQQDNSLRAYLTNIIVSF</sequence>
<dbReference type="AlphaFoldDB" id="A0A4Z1INU6"/>
<reference evidence="2 3" key="1">
    <citation type="submission" date="2017-12" db="EMBL/GenBank/DDBJ databases">
        <title>Comparative genomics of Botrytis spp.</title>
        <authorList>
            <person name="Valero-Jimenez C.A."/>
            <person name="Tapia P."/>
            <person name="Veloso J."/>
            <person name="Silva-Moreno E."/>
            <person name="Staats M."/>
            <person name="Valdes J.H."/>
            <person name="Van Kan J.A.L."/>
        </authorList>
    </citation>
    <scope>NUCLEOTIDE SEQUENCE [LARGE SCALE GENOMIC DNA]</scope>
    <source>
        <strain evidence="2 3">MUCL2120</strain>
    </source>
</reference>
<dbReference type="Gene3D" id="3.40.50.720">
    <property type="entry name" value="NAD(P)-binding Rossmann-like Domain"/>
    <property type="match status" value="1"/>
</dbReference>
<dbReference type="Pfam" id="PF00106">
    <property type="entry name" value="adh_short"/>
    <property type="match status" value="1"/>
</dbReference>
<dbReference type="Proteomes" id="UP000297452">
    <property type="component" value="Unassembled WGS sequence"/>
</dbReference>
<protein>
    <recommendedName>
        <fullName evidence="4">Ketoreductase (KR) domain-containing protein</fullName>
    </recommendedName>
</protein>
<dbReference type="PANTHER" id="PTHR43157:SF31">
    <property type="entry name" value="PHOSPHATIDYLINOSITOL-GLYCAN BIOSYNTHESIS CLASS F PROTEIN"/>
    <property type="match status" value="1"/>
</dbReference>
<dbReference type="PANTHER" id="PTHR43157">
    <property type="entry name" value="PHOSPHATIDYLINOSITOL-GLYCAN BIOSYNTHESIS CLASS F PROTEIN-RELATED"/>
    <property type="match status" value="1"/>
</dbReference>
<dbReference type="STRING" id="278944.A0A4Z1INU6"/>
<evidence type="ECO:0000313" key="3">
    <source>
        <dbReference type="Proteomes" id="UP000297452"/>
    </source>
</evidence>
<evidence type="ECO:0000256" key="1">
    <source>
        <dbReference type="ARBA" id="ARBA00023002"/>
    </source>
</evidence>
<dbReference type="InterPro" id="IPR002347">
    <property type="entry name" value="SDR_fam"/>
</dbReference>